<evidence type="ECO:0000313" key="5">
    <source>
        <dbReference type="EMBL" id="GAA1828609.1"/>
    </source>
</evidence>
<dbReference type="InterPro" id="IPR046348">
    <property type="entry name" value="SIS_dom_sf"/>
</dbReference>
<gene>
    <name evidence="5" type="primary">qapR</name>
    <name evidence="5" type="ORF">GCM10009836_02940</name>
</gene>
<keyword evidence="1" id="KW-0805">Transcription regulation</keyword>
<proteinExistence type="predicted"/>
<reference evidence="5 6" key="1">
    <citation type="journal article" date="2019" name="Int. J. Syst. Evol. Microbiol.">
        <title>The Global Catalogue of Microorganisms (GCM) 10K type strain sequencing project: providing services to taxonomists for standard genome sequencing and annotation.</title>
        <authorList>
            <consortium name="The Broad Institute Genomics Platform"/>
            <consortium name="The Broad Institute Genome Sequencing Center for Infectious Disease"/>
            <person name="Wu L."/>
            <person name="Ma J."/>
        </authorList>
    </citation>
    <scope>NUCLEOTIDE SEQUENCE [LARGE SCALE GENOMIC DNA]</scope>
    <source>
        <strain evidence="5 6">JCM 16009</strain>
    </source>
</reference>
<evidence type="ECO:0000259" key="4">
    <source>
        <dbReference type="PROSITE" id="PS51071"/>
    </source>
</evidence>
<evidence type="ECO:0000256" key="1">
    <source>
        <dbReference type="ARBA" id="ARBA00023015"/>
    </source>
</evidence>
<dbReference type="Proteomes" id="UP001500449">
    <property type="component" value="Unassembled WGS sequence"/>
</dbReference>
<dbReference type="InterPro" id="IPR001347">
    <property type="entry name" value="SIS_dom"/>
</dbReference>
<dbReference type="PANTHER" id="PTHR30514">
    <property type="entry name" value="GLUCOKINASE"/>
    <property type="match status" value="1"/>
</dbReference>
<dbReference type="Gene3D" id="3.40.50.10490">
    <property type="entry name" value="Glucose-6-phosphate isomerase like protein, domain 1"/>
    <property type="match status" value="1"/>
</dbReference>
<comment type="caution">
    <text evidence="5">The sequence shown here is derived from an EMBL/GenBank/DDBJ whole genome shotgun (WGS) entry which is preliminary data.</text>
</comment>
<dbReference type="EMBL" id="BAAAQK010000001">
    <property type="protein sequence ID" value="GAA1828609.1"/>
    <property type="molecule type" value="Genomic_DNA"/>
</dbReference>
<dbReference type="RefSeq" id="WP_344411667.1">
    <property type="nucleotide sequence ID" value="NZ_BAAAQK010000001.1"/>
</dbReference>
<dbReference type="CDD" id="cd05013">
    <property type="entry name" value="SIS_RpiR"/>
    <property type="match status" value="1"/>
</dbReference>
<organism evidence="5 6">
    <name type="scientific">Pseudonocardia ailaonensis</name>
    <dbReference type="NCBI Taxonomy" id="367279"/>
    <lineage>
        <taxon>Bacteria</taxon>
        <taxon>Bacillati</taxon>
        <taxon>Actinomycetota</taxon>
        <taxon>Actinomycetes</taxon>
        <taxon>Pseudonocardiales</taxon>
        <taxon>Pseudonocardiaceae</taxon>
        <taxon>Pseudonocardia</taxon>
    </lineage>
</organism>
<dbReference type="SUPFAM" id="SSF46689">
    <property type="entry name" value="Homeodomain-like"/>
    <property type="match status" value="1"/>
</dbReference>
<evidence type="ECO:0000313" key="6">
    <source>
        <dbReference type="Proteomes" id="UP001500449"/>
    </source>
</evidence>
<feature type="domain" description="HTH rpiR-type" evidence="4">
    <location>
        <begin position="20"/>
        <end position="96"/>
    </location>
</feature>
<dbReference type="InterPro" id="IPR036388">
    <property type="entry name" value="WH-like_DNA-bd_sf"/>
</dbReference>
<dbReference type="Gene3D" id="1.10.10.10">
    <property type="entry name" value="Winged helix-like DNA-binding domain superfamily/Winged helix DNA-binding domain"/>
    <property type="match status" value="1"/>
</dbReference>
<evidence type="ECO:0000256" key="3">
    <source>
        <dbReference type="ARBA" id="ARBA00023163"/>
    </source>
</evidence>
<keyword evidence="6" id="KW-1185">Reference proteome</keyword>
<dbReference type="Pfam" id="PF01418">
    <property type="entry name" value="HTH_6"/>
    <property type="match status" value="1"/>
</dbReference>
<evidence type="ECO:0000256" key="2">
    <source>
        <dbReference type="ARBA" id="ARBA00023125"/>
    </source>
</evidence>
<dbReference type="InterPro" id="IPR035472">
    <property type="entry name" value="RpiR-like_SIS"/>
</dbReference>
<dbReference type="SUPFAM" id="SSF53697">
    <property type="entry name" value="SIS domain"/>
    <property type="match status" value="1"/>
</dbReference>
<dbReference type="PANTHER" id="PTHR30514:SF18">
    <property type="entry name" value="RPIR-FAMILY TRANSCRIPTIONAL REGULATOR"/>
    <property type="match status" value="1"/>
</dbReference>
<name>A0ABN2MIK3_9PSEU</name>
<keyword evidence="3" id="KW-0804">Transcription</keyword>
<sequence length="300" mass="32530">MPHEDSTVAEEPRPGTVASVAVADRIRAVMGEVSPAERRVARALLSKYPTAGLESTAALAERAGASPPTVVRFIARLGVGGYRDFQQLLREEVQQRRASPLTQLPRLDVESPSSDLQAVSIEVFEHEISNTLAALPLSELGAAVDLLAAKQHRITGIGGRFSYLLAEYLDLHLRVMRPDTRTHPMSPHRDGPLVLDASRRDVFVVFDFRRYQRDVVDLARALHDKGAQILLVTDPWLSPVAEVANVVLPARVQGPSPFDSLVSATALVEVLVAGLHAKLGTSAATRIRQADELTGDISLP</sequence>
<protein>
    <submittedName>
        <fullName evidence="5">Transcriptional repressor QapR</fullName>
    </submittedName>
</protein>
<dbReference type="Pfam" id="PF01380">
    <property type="entry name" value="SIS"/>
    <property type="match status" value="1"/>
</dbReference>
<accession>A0ABN2MIK3</accession>
<dbReference type="PROSITE" id="PS51071">
    <property type="entry name" value="HTH_RPIR"/>
    <property type="match status" value="1"/>
</dbReference>
<dbReference type="InterPro" id="IPR009057">
    <property type="entry name" value="Homeodomain-like_sf"/>
</dbReference>
<dbReference type="InterPro" id="IPR047640">
    <property type="entry name" value="RpiR-like"/>
</dbReference>
<keyword evidence="2" id="KW-0238">DNA-binding</keyword>
<dbReference type="InterPro" id="IPR000281">
    <property type="entry name" value="HTH_RpiR"/>
</dbReference>